<evidence type="ECO:0000256" key="1">
    <source>
        <dbReference type="ARBA" id="ARBA00007637"/>
    </source>
</evidence>
<organism evidence="2 3">
    <name type="scientific">Parascaris equorum</name>
    <name type="common">Equine roundworm</name>
    <dbReference type="NCBI Taxonomy" id="6256"/>
    <lineage>
        <taxon>Eukaryota</taxon>
        <taxon>Metazoa</taxon>
        <taxon>Ecdysozoa</taxon>
        <taxon>Nematoda</taxon>
        <taxon>Chromadorea</taxon>
        <taxon>Rhabditida</taxon>
        <taxon>Spirurina</taxon>
        <taxon>Ascaridomorpha</taxon>
        <taxon>Ascaridoidea</taxon>
        <taxon>Ascarididae</taxon>
        <taxon>Parascaris</taxon>
    </lineage>
</organism>
<dbReference type="GO" id="GO:0006567">
    <property type="term" value="P:L-threonine catabolic process"/>
    <property type="evidence" value="ECO:0007669"/>
    <property type="project" value="TreeGrafter"/>
</dbReference>
<evidence type="ECO:0000313" key="2">
    <source>
        <dbReference type="Proteomes" id="UP000887564"/>
    </source>
</evidence>
<dbReference type="PANTHER" id="PTHR42687">
    <property type="entry name" value="L-THREONINE 3-DEHYDROGENASE"/>
    <property type="match status" value="1"/>
</dbReference>
<protein>
    <submittedName>
        <fullName evidence="3">Uncharacterized protein</fullName>
    </submittedName>
</protein>
<dbReference type="PANTHER" id="PTHR42687:SF1">
    <property type="entry name" value="L-THREONINE 3-DEHYDROGENASE, MITOCHONDRIAL"/>
    <property type="match status" value="1"/>
</dbReference>
<dbReference type="AlphaFoldDB" id="A0A914RKH6"/>
<comment type="similarity">
    <text evidence="1">Belongs to the NAD(P)-dependent epimerase/dehydratase family.</text>
</comment>
<keyword evidence="2" id="KW-1185">Reference proteome</keyword>
<proteinExistence type="inferred from homology"/>
<dbReference type="Gene3D" id="3.40.50.720">
    <property type="entry name" value="NAD(P)-binding Rossmann-like Domain"/>
    <property type="match status" value="1"/>
</dbReference>
<sequence length="66" mass="7224">MPGGGTTGSIPFLASPAEKLKQRTYNVTGFSLTPEELTDAIRKVMPNFQVEYEICPIRQKIGLLIG</sequence>
<accession>A0A914RKH6</accession>
<dbReference type="Proteomes" id="UP000887564">
    <property type="component" value="Unplaced"/>
</dbReference>
<evidence type="ECO:0000313" key="3">
    <source>
        <dbReference type="WBParaSite" id="PEQ_0000679601-mRNA-1"/>
    </source>
</evidence>
<dbReference type="WBParaSite" id="PEQ_0000679601-mRNA-1">
    <property type="protein sequence ID" value="PEQ_0000679601-mRNA-1"/>
    <property type="gene ID" value="PEQ_0000679601"/>
</dbReference>
<dbReference type="GO" id="GO:0008743">
    <property type="term" value="F:L-threonine 3-dehydrogenase activity"/>
    <property type="evidence" value="ECO:0007669"/>
    <property type="project" value="TreeGrafter"/>
</dbReference>
<name>A0A914RKH6_PAREQ</name>
<dbReference type="InterPro" id="IPR051225">
    <property type="entry name" value="NAD(P)_epim/dehydratase"/>
</dbReference>
<reference evidence="3" key="1">
    <citation type="submission" date="2022-11" db="UniProtKB">
        <authorList>
            <consortium name="WormBaseParasite"/>
        </authorList>
    </citation>
    <scope>IDENTIFICATION</scope>
</reference>